<feature type="signal peptide" evidence="1">
    <location>
        <begin position="1"/>
        <end position="23"/>
    </location>
</feature>
<accession>A0ABY4CGH9</accession>
<proteinExistence type="predicted"/>
<evidence type="ECO:0000313" key="3">
    <source>
        <dbReference type="Proteomes" id="UP000830167"/>
    </source>
</evidence>
<reference evidence="2" key="1">
    <citation type="submission" date="2021-12" db="EMBL/GenBank/DDBJ databases">
        <title>Alicyclobacillaceae gen. nov., sp. nov., isolated from chalcocite enrichment system.</title>
        <authorList>
            <person name="Jiang Z."/>
        </authorList>
    </citation>
    <scope>NUCLEOTIDE SEQUENCE</scope>
    <source>
        <strain evidence="2">MYW30-H2</strain>
    </source>
</reference>
<organism evidence="2 3">
    <name type="scientific">Fodinisporobacter ferrooxydans</name>
    <dbReference type="NCBI Taxonomy" id="2901836"/>
    <lineage>
        <taxon>Bacteria</taxon>
        <taxon>Bacillati</taxon>
        <taxon>Bacillota</taxon>
        <taxon>Bacilli</taxon>
        <taxon>Bacillales</taxon>
        <taxon>Alicyclobacillaceae</taxon>
        <taxon>Fodinisporobacter</taxon>
    </lineage>
</organism>
<sequence length="209" mass="22920">MAKLYTNICILAASLLLSGCASSSSSTQSQTVADFFPLVQGQAIGEVHFPEGDTEHGGQGQVIDEIPPSQMEETNYHVHAHVSLFVNGKQIMIPKGIGIMKPWVVENNFIRHGNSLYWLHTHDSSGIIHIESPVETKFTLGNFFDIWGKPLNSDNIAGFQGPVHVYVNTVPFSGDPRNIVLKSHEEITLEVGTPVVAPPVYSFPPELFQ</sequence>
<dbReference type="Proteomes" id="UP000830167">
    <property type="component" value="Chromosome"/>
</dbReference>
<evidence type="ECO:0000256" key="1">
    <source>
        <dbReference type="SAM" id="SignalP"/>
    </source>
</evidence>
<dbReference type="PROSITE" id="PS51257">
    <property type="entry name" value="PROKAR_LIPOPROTEIN"/>
    <property type="match status" value="1"/>
</dbReference>
<gene>
    <name evidence="2" type="ORF">LSG31_17325</name>
</gene>
<protein>
    <submittedName>
        <fullName evidence="2">Uncharacterized protein</fullName>
    </submittedName>
</protein>
<evidence type="ECO:0000313" key="2">
    <source>
        <dbReference type="EMBL" id="UOF89627.1"/>
    </source>
</evidence>
<feature type="chain" id="PRO_5047272321" evidence="1">
    <location>
        <begin position="24"/>
        <end position="209"/>
    </location>
</feature>
<name>A0ABY4CGH9_9BACL</name>
<dbReference type="EMBL" id="CP089291">
    <property type="protein sequence ID" value="UOF89627.1"/>
    <property type="molecule type" value="Genomic_DNA"/>
</dbReference>
<keyword evidence="3" id="KW-1185">Reference proteome</keyword>
<keyword evidence="1" id="KW-0732">Signal</keyword>
<dbReference type="RefSeq" id="WP_347436315.1">
    <property type="nucleotide sequence ID" value="NZ_CP089291.1"/>
</dbReference>